<proteinExistence type="predicted"/>
<evidence type="ECO:0000313" key="3">
    <source>
        <dbReference type="Proteomes" id="UP000476310"/>
    </source>
</evidence>
<protein>
    <submittedName>
        <fullName evidence="2">Mycofactocin biosynthesis chaperone MftB</fullName>
    </submittedName>
</protein>
<dbReference type="Proteomes" id="UP000476310">
    <property type="component" value="Unassembled WGS sequence"/>
</dbReference>
<dbReference type="NCBIfam" id="TIGR03967">
    <property type="entry name" value="mycofact_MftB"/>
    <property type="match status" value="1"/>
</dbReference>
<dbReference type="RefSeq" id="WP_164429678.1">
    <property type="nucleotide sequence ID" value="NZ_JAAIKT010000026.1"/>
</dbReference>
<comment type="caution">
    <text evidence="2">The sequence shown here is derived from an EMBL/GenBank/DDBJ whole genome shotgun (WGS) entry which is preliminary data.</text>
</comment>
<reference evidence="2" key="1">
    <citation type="submission" date="2020-02" db="EMBL/GenBank/DDBJ databases">
        <title>A new Streptomyces sp. for controlling soil-borne diseases.</title>
        <authorList>
            <person name="Li X."/>
            <person name="Tian Y."/>
            <person name="Gao K."/>
        </authorList>
    </citation>
    <scope>NUCLEOTIDE SEQUENCE [LARGE SCALE GENOMIC DNA]</scope>
    <source>
        <strain evidence="2">0250</strain>
    </source>
</reference>
<dbReference type="AlphaFoldDB" id="A0A6G4AHY3"/>
<keyword evidence="3" id="KW-1185">Reference proteome</keyword>
<dbReference type="Pfam" id="PF26520">
    <property type="entry name" value="MftB_chaperone"/>
    <property type="match status" value="1"/>
</dbReference>
<dbReference type="InterPro" id="IPR023850">
    <property type="entry name" value="MftB"/>
</dbReference>
<sequence>MACAASTETAGGDRPFDPGRPHRLSPTVSVRPEPFGALVYDFDTRRLSFLKALPLVTVVQELERHPDVHGALVAAGIPPGERSRYVDALAGLAAAGTIQPR</sequence>
<accession>A0A6G4AHY3</accession>
<evidence type="ECO:0000313" key="2">
    <source>
        <dbReference type="EMBL" id="NEW72935.1"/>
    </source>
</evidence>
<evidence type="ECO:0000256" key="1">
    <source>
        <dbReference type="SAM" id="MobiDB-lite"/>
    </source>
</evidence>
<feature type="region of interest" description="Disordered" evidence="1">
    <location>
        <begin position="1"/>
        <end position="28"/>
    </location>
</feature>
<organism evidence="2 3">
    <name type="scientific">Streptomyces rhizosphaericus</name>
    <dbReference type="NCBI Taxonomy" id="114699"/>
    <lineage>
        <taxon>Bacteria</taxon>
        <taxon>Bacillati</taxon>
        <taxon>Actinomycetota</taxon>
        <taxon>Actinomycetes</taxon>
        <taxon>Kitasatosporales</taxon>
        <taxon>Streptomycetaceae</taxon>
        <taxon>Streptomyces</taxon>
        <taxon>Streptomyces violaceusniger group</taxon>
    </lineage>
</organism>
<name>A0A6G4AHY3_9ACTN</name>
<dbReference type="EMBL" id="JAAIKT010000026">
    <property type="protein sequence ID" value="NEW72935.1"/>
    <property type="molecule type" value="Genomic_DNA"/>
</dbReference>
<gene>
    <name evidence="2" type="primary">mftB</name>
    <name evidence="2" type="ORF">G4H13_21785</name>
</gene>